<gene>
    <name evidence="7" type="ORF">GNP35_13180</name>
</gene>
<reference evidence="7 8" key="1">
    <citation type="submission" date="2019-11" db="EMBL/GenBank/DDBJ databases">
        <title>P. haliotis isolates from Z. marina roots.</title>
        <authorList>
            <person name="Cohen M."/>
            <person name="Jospin G."/>
            <person name="Eisen J.A."/>
            <person name="Coil D.A."/>
        </authorList>
    </citation>
    <scope>NUCLEOTIDE SEQUENCE [LARGE SCALE GENOMIC DNA]</scope>
    <source>
        <strain evidence="7 8">UCD-MCMsp1aY</strain>
    </source>
</reference>
<keyword evidence="4" id="KW-0574">Periplasm</keyword>
<sequence length="159" mass="18004">MNTKLLLSLSAVVALVAVSATQPAHAEGKHKERKAHMEKRGPMLLSERVAEKLDLTEAQQNQIKQIFEQAKSETKADKESLKSLKKQWRTLSKADALDEQSLLDVANQQAALKAKLQVKRLQTEKAVQLVLNEEQQEKIAKWKKKKQRKARHHGGKDRA</sequence>
<evidence type="ECO:0000256" key="5">
    <source>
        <dbReference type="SAM" id="MobiDB-lite"/>
    </source>
</evidence>
<evidence type="ECO:0000256" key="1">
    <source>
        <dbReference type="ARBA" id="ARBA00004418"/>
    </source>
</evidence>
<feature type="region of interest" description="Disordered" evidence="5">
    <location>
        <begin position="22"/>
        <end position="42"/>
    </location>
</feature>
<keyword evidence="8" id="KW-1185">Reference proteome</keyword>
<feature type="signal peptide" evidence="6">
    <location>
        <begin position="1"/>
        <end position="26"/>
    </location>
</feature>
<evidence type="ECO:0000256" key="4">
    <source>
        <dbReference type="ARBA" id="ARBA00022764"/>
    </source>
</evidence>
<feature type="chain" id="PRO_5026928046" evidence="6">
    <location>
        <begin position="27"/>
        <end position="159"/>
    </location>
</feature>
<comment type="subcellular location">
    <subcellularLocation>
        <location evidence="1">Periplasm</location>
    </subcellularLocation>
</comment>
<dbReference type="EMBL" id="WOCD01000005">
    <property type="protein sequence ID" value="MUH73355.1"/>
    <property type="molecule type" value="Genomic_DNA"/>
</dbReference>
<dbReference type="Proteomes" id="UP000439994">
    <property type="component" value="Unassembled WGS sequence"/>
</dbReference>
<comment type="caution">
    <text evidence="7">The sequence shown here is derived from an EMBL/GenBank/DDBJ whole genome shotgun (WGS) entry which is preliminary data.</text>
</comment>
<dbReference type="PIRSF" id="PIRSF034445">
    <property type="entry name" value="CpxP_Spy"/>
    <property type="match status" value="1"/>
</dbReference>
<dbReference type="GO" id="GO:0051082">
    <property type="term" value="F:unfolded protein binding"/>
    <property type="evidence" value="ECO:0007669"/>
    <property type="project" value="TreeGrafter"/>
</dbReference>
<dbReference type="Gene3D" id="1.20.120.1490">
    <property type="match status" value="1"/>
</dbReference>
<dbReference type="GO" id="GO:0030288">
    <property type="term" value="C:outer membrane-bounded periplasmic space"/>
    <property type="evidence" value="ECO:0007669"/>
    <property type="project" value="TreeGrafter"/>
</dbReference>
<evidence type="ECO:0000256" key="6">
    <source>
        <dbReference type="SAM" id="SignalP"/>
    </source>
</evidence>
<feature type="compositionally biased region" description="Basic residues" evidence="5">
    <location>
        <begin position="141"/>
        <end position="159"/>
    </location>
</feature>
<dbReference type="InterPro" id="IPR012899">
    <property type="entry name" value="LTXXQ"/>
</dbReference>
<evidence type="ECO:0000313" key="8">
    <source>
        <dbReference type="Proteomes" id="UP000439994"/>
    </source>
</evidence>
<keyword evidence="3 6" id="KW-0732">Signal</keyword>
<dbReference type="PANTHER" id="PTHR38102">
    <property type="entry name" value="PERIPLASMIC CHAPERONE SPY"/>
    <property type="match status" value="1"/>
</dbReference>
<dbReference type="InterPro" id="IPR052211">
    <property type="entry name" value="Cpx_auxiliary_protein"/>
</dbReference>
<organism evidence="7 8">
    <name type="scientific">Psychrosphaera haliotis</name>
    <dbReference type="NCBI Taxonomy" id="555083"/>
    <lineage>
        <taxon>Bacteria</taxon>
        <taxon>Pseudomonadati</taxon>
        <taxon>Pseudomonadota</taxon>
        <taxon>Gammaproteobacteria</taxon>
        <taxon>Alteromonadales</taxon>
        <taxon>Pseudoalteromonadaceae</taxon>
        <taxon>Psychrosphaera</taxon>
    </lineage>
</organism>
<proteinExistence type="inferred from homology"/>
<dbReference type="Pfam" id="PF07813">
    <property type="entry name" value="LTXXQ"/>
    <property type="match status" value="1"/>
</dbReference>
<feature type="region of interest" description="Disordered" evidence="5">
    <location>
        <begin position="140"/>
        <end position="159"/>
    </location>
</feature>
<dbReference type="OrthoDB" id="6311014at2"/>
<name>A0A6N8F9S0_9GAMM</name>
<evidence type="ECO:0000256" key="3">
    <source>
        <dbReference type="ARBA" id="ARBA00022729"/>
    </source>
</evidence>
<protein>
    <submittedName>
        <fullName evidence="7">Periplasmic heavy metal sensor</fullName>
    </submittedName>
</protein>
<accession>A0A6N8F9S0</accession>
<evidence type="ECO:0000256" key="2">
    <source>
        <dbReference type="ARBA" id="ARBA00008441"/>
    </source>
</evidence>
<dbReference type="RefSeq" id="WP_155696568.1">
    <property type="nucleotide sequence ID" value="NZ_WOCD01000005.1"/>
</dbReference>
<dbReference type="AlphaFoldDB" id="A0A6N8F9S0"/>
<evidence type="ECO:0000313" key="7">
    <source>
        <dbReference type="EMBL" id="MUH73355.1"/>
    </source>
</evidence>
<dbReference type="PANTHER" id="PTHR38102:SF1">
    <property type="entry name" value="PERIPLASMIC CHAPERONE SPY"/>
    <property type="match status" value="1"/>
</dbReference>
<comment type="similarity">
    <text evidence="2">Belongs to the CpxP/Spy family.</text>
</comment>